<name>A0ABQ6HWS3_9MICO</name>
<gene>
    <name evidence="1" type="ORF">GCM10025862_17340</name>
    <name evidence="2" type="ORF">GCM10025862_40000</name>
</gene>
<evidence type="ECO:0000313" key="3">
    <source>
        <dbReference type="Proteomes" id="UP001157109"/>
    </source>
</evidence>
<sequence>MLSAYDDVQTVAAAALKLLPLDPLTTVGWSLATRPAVTALVARATQVEDPDDLPALGAPQLELWHHAHATTTRRLFRA</sequence>
<evidence type="ECO:0000313" key="2">
    <source>
        <dbReference type="EMBL" id="GMA21979.1"/>
    </source>
</evidence>
<reference evidence="3" key="2">
    <citation type="journal article" date="2019" name="Int. J. Syst. Evol. Microbiol.">
        <title>The Global Catalogue of Microorganisms (GCM) 10K type strain sequencing project: providing services to taxonomists for standard genome sequencing and annotation.</title>
        <authorList>
            <consortium name="The Broad Institute Genomics Platform"/>
            <consortium name="The Broad Institute Genome Sequencing Center for Infectious Disease"/>
            <person name="Wu L."/>
            <person name="Ma J."/>
        </authorList>
    </citation>
    <scope>NUCLEOTIDE SEQUENCE [LARGE SCALE GENOMIC DNA]</scope>
    <source>
        <strain evidence="3">NBRC 105830</strain>
    </source>
</reference>
<dbReference type="EMBL" id="BSUJ01000002">
    <property type="protein sequence ID" value="GMA21979.1"/>
    <property type="molecule type" value="Genomic_DNA"/>
</dbReference>
<dbReference type="EMBL" id="BSUJ01000001">
    <property type="protein sequence ID" value="GMA19713.1"/>
    <property type="molecule type" value="Genomic_DNA"/>
</dbReference>
<evidence type="ECO:0008006" key="4">
    <source>
        <dbReference type="Google" id="ProtNLM"/>
    </source>
</evidence>
<proteinExistence type="predicted"/>
<dbReference type="Proteomes" id="UP001157109">
    <property type="component" value="Unassembled WGS sequence"/>
</dbReference>
<protein>
    <recommendedName>
        <fullName evidence="4">Urease accessory protein UreF</fullName>
    </recommendedName>
</protein>
<accession>A0ABQ6HWS3</accession>
<reference evidence="2" key="1">
    <citation type="journal article" date="2014" name="Int. J. Syst. Evol. Microbiol.">
        <title>Complete genome of a new Firmicutes species belonging to the dominant human colonic microbiota ('Ruminococcus bicirculans') reveals two chromosomes and a selective capacity to utilize plant glucans.</title>
        <authorList>
            <consortium name="NISC Comparative Sequencing Program"/>
            <person name="Wegmann U."/>
            <person name="Louis P."/>
            <person name="Goesmann A."/>
            <person name="Henrissat B."/>
            <person name="Duncan S.H."/>
            <person name="Flint H.J."/>
        </authorList>
    </citation>
    <scope>NUCLEOTIDE SEQUENCE</scope>
    <source>
        <strain evidence="2">NBRC 105830</strain>
    </source>
</reference>
<evidence type="ECO:0000313" key="1">
    <source>
        <dbReference type="EMBL" id="GMA19713.1"/>
    </source>
</evidence>
<comment type="caution">
    <text evidence="2">The sequence shown here is derived from an EMBL/GenBank/DDBJ whole genome shotgun (WGS) entry which is preliminary data.</text>
</comment>
<organism evidence="2 3">
    <name type="scientific">Arsenicicoccus piscis</name>
    <dbReference type="NCBI Taxonomy" id="673954"/>
    <lineage>
        <taxon>Bacteria</taxon>
        <taxon>Bacillati</taxon>
        <taxon>Actinomycetota</taxon>
        <taxon>Actinomycetes</taxon>
        <taxon>Micrococcales</taxon>
        <taxon>Intrasporangiaceae</taxon>
        <taxon>Arsenicicoccus</taxon>
    </lineage>
</organism>
<reference evidence="2" key="3">
    <citation type="submission" date="2023-02" db="EMBL/GenBank/DDBJ databases">
        <authorList>
            <person name="Sun Q."/>
            <person name="Mori K."/>
        </authorList>
    </citation>
    <scope>NUCLEOTIDE SEQUENCE</scope>
    <source>
        <strain evidence="2">NBRC 105830</strain>
    </source>
</reference>
<keyword evidence="3" id="KW-1185">Reference proteome</keyword>